<evidence type="ECO:0008006" key="5">
    <source>
        <dbReference type="Google" id="ProtNLM"/>
    </source>
</evidence>
<evidence type="ECO:0000256" key="1">
    <source>
        <dbReference type="SAM" id="Coils"/>
    </source>
</evidence>
<dbReference type="Gene3D" id="3.30.420.590">
    <property type="match status" value="1"/>
</dbReference>
<protein>
    <recommendedName>
        <fullName evidence="5">Cell envelope-related transcriptional attenuator domain-containing protein</fullName>
    </recommendedName>
</protein>
<evidence type="ECO:0000313" key="3">
    <source>
        <dbReference type="EMBL" id="PIR93898.1"/>
    </source>
</evidence>
<reference evidence="4" key="1">
    <citation type="submission" date="2017-09" db="EMBL/GenBank/DDBJ databases">
        <title>Depth-based differentiation of microbial function through sediment-hosted aquifers and enrichment of novel symbionts in the deep terrestrial subsurface.</title>
        <authorList>
            <person name="Probst A.J."/>
            <person name="Ladd B."/>
            <person name="Jarett J.K."/>
            <person name="Geller-Mcgrath D.E."/>
            <person name="Sieber C.M.K."/>
            <person name="Emerson J.B."/>
            <person name="Anantharaman K."/>
            <person name="Thomas B.C."/>
            <person name="Malmstrom R."/>
            <person name="Stieglmeier M."/>
            <person name="Klingl A."/>
            <person name="Woyke T."/>
            <person name="Ryan C.M."/>
            <person name="Banfield J.F."/>
        </authorList>
    </citation>
    <scope>NUCLEOTIDE SEQUENCE [LARGE SCALE GENOMIC DNA]</scope>
</reference>
<organism evidence="3 4">
    <name type="scientific">Candidatus Falkowbacteria bacterium CG10_big_fil_rev_8_21_14_0_10_39_11</name>
    <dbReference type="NCBI Taxonomy" id="1974565"/>
    <lineage>
        <taxon>Bacteria</taxon>
        <taxon>Candidatus Falkowiibacteriota</taxon>
    </lineage>
</organism>
<sequence>MKRSIFVILLVILLIFGGWLTLNFFGYNQANKELKAAQKEREQQIENLLDDRRAAITDNEAADVFGKDGKVSILLIGLDSRLGETNGHCDAIQYITIDKNNSSIDITAVPRGTYVPLPGRGYKPTDYYVSNSCGLVSLEYGIEQMERILGQKTDYIAVVGFSSTVGILRSLDLPTTETIQWLRNRQTYAIGEPQRAHNHSTFLKEILLEYTGDEQSKLDSVWQFLAFKMIDTDLSFDQVKTLISTVGSLNLSNKDISLHIRPYHDVTDIQYDPDNLAKDLDPLQRVVPLLSEADYSGETQAEYQARVLANIKEKLADDEFVDWAYDQFVWMQIDDNDTREFIHFDILKRYIEIIDDKEQTELLLADYINEMEGRELPEWAKKGRAFLEQFIEK</sequence>
<feature type="coiled-coil region" evidence="1">
    <location>
        <begin position="27"/>
        <end position="54"/>
    </location>
</feature>
<dbReference type="PANTHER" id="PTHR33392:SF6">
    <property type="entry name" value="POLYISOPRENYL-TEICHOIC ACID--PEPTIDOGLYCAN TEICHOIC ACID TRANSFERASE TAGU"/>
    <property type="match status" value="1"/>
</dbReference>
<evidence type="ECO:0000313" key="4">
    <source>
        <dbReference type="Proteomes" id="UP000229901"/>
    </source>
</evidence>
<keyword evidence="2" id="KW-0812">Transmembrane</keyword>
<dbReference type="PANTHER" id="PTHR33392">
    <property type="entry name" value="POLYISOPRENYL-TEICHOIC ACID--PEPTIDOGLYCAN TEICHOIC ACID TRANSFERASE TAGU"/>
    <property type="match status" value="1"/>
</dbReference>
<feature type="transmembrane region" description="Helical" evidence="2">
    <location>
        <begin position="6"/>
        <end position="25"/>
    </location>
</feature>
<keyword evidence="2" id="KW-0472">Membrane</keyword>
<comment type="caution">
    <text evidence="3">The sequence shown here is derived from an EMBL/GenBank/DDBJ whole genome shotgun (WGS) entry which is preliminary data.</text>
</comment>
<accession>A0A2H0V4C2</accession>
<keyword evidence="1" id="KW-0175">Coiled coil</keyword>
<dbReference type="EMBL" id="PFAP01000031">
    <property type="protein sequence ID" value="PIR93898.1"/>
    <property type="molecule type" value="Genomic_DNA"/>
</dbReference>
<dbReference type="AlphaFoldDB" id="A0A2H0V4C2"/>
<dbReference type="InterPro" id="IPR050922">
    <property type="entry name" value="LytR/CpsA/Psr_CW_biosynth"/>
</dbReference>
<keyword evidence="2" id="KW-1133">Transmembrane helix</keyword>
<proteinExistence type="predicted"/>
<dbReference type="Proteomes" id="UP000229901">
    <property type="component" value="Unassembled WGS sequence"/>
</dbReference>
<name>A0A2H0V4C2_9BACT</name>
<evidence type="ECO:0000256" key="2">
    <source>
        <dbReference type="SAM" id="Phobius"/>
    </source>
</evidence>
<gene>
    <name evidence="3" type="ORF">COT97_04200</name>
</gene>